<dbReference type="InterPro" id="IPR006726">
    <property type="entry name" value="PHBA_efflux_AaeB/fusaric-R"/>
</dbReference>
<dbReference type="RefSeq" id="WP_005991577.1">
    <property type="nucleotide sequence ID" value="NZ_AECZ01000004.1"/>
</dbReference>
<comment type="subcellular location">
    <subcellularLocation>
        <location evidence="1">Membrane</location>
        <topology evidence="1">Multi-pass membrane protein</topology>
    </subcellularLocation>
</comment>
<dbReference type="STRING" id="596151.DesfrDRAFT_0939"/>
<evidence type="ECO:0000256" key="4">
    <source>
        <dbReference type="ARBA" id="ARBA00023136"/>
    </source>
</evidence>
<keyword evidence="3 5" id="KW-1133">Transmembrane helix</keyword>
<accession>E1JTJ0</accession>
<reference evidence="6 7" key="1">
    <citation type="submission" date="2010-08" db="EMBL/GenBank/DDBJ databases">
        <title>The draft genome of Desulfovibrio fructosovorans JJ.</title>
        <authorList>
            <consortium name="US DOE Joint Genome Institute (JGI-PGF)"/>
            <person name="Lucas S."/>
            <person name="Copeland A."/>
            <person name="Lapidus A."/>
            <person name="Cheng J.-F."/>
            <person name="Bruce D."/>
            <person name="Goodwin L."/>
            <person name="Pitluck S."/>
            <person name="Land M.L."/>
            <person name="Hauser L."/>
            <person name="Chang Y.-J."/>
            <person name="Jeffries C."/>
            <person name="Wall J.D."/>
            <person name="Stahl D.A."/>
            <person name="Arkin A.P."/>
            <person name="Dehal P."/>
            <person name="Stolyar S.M."/>
            <person name="Hazen T.C."/>
            <person name="Woyke T.J."/>
        </authorList>
    </citation>
    <scope>NUCLEOTIDE SEQUENCE [LARGE SCALE GENOMIC DNA]</scope>
    <source>
        <strain evidence="6 7">JJ</strain>
    </source>
</reference>
<keyword evidence="2 5" id="KW-0812">Transmembrane</keyword>
<dbReference type="Proteomes" id="UP000006250">
    <property type="component" value="Unassembled WGS sequence"/>
</dbReference>
<dbReference type="OrthoDB" id="5447986at2"/>
<feature type="transmembrane region" description="Helical" evidence="5">
    <location>
        <begin position="118"/>
        <end position="137"/>
    </location>
</feature>
<dbReference type="PANTHER" id="PTHR47804">
    <property type="entry name" value="60S RIBOSOMAL PROTEIN L19"/>
    <property type="match status" value="1"/>
</dbReference>
<dbReference type="GO" id="GO:0022857">
    <property type="term" value="F:transmembrane transporter activity"/>
    <property type="evidence" value="ECO:0007669"/>
    <property type="project" value="InterPro"/>
</dbReference>
<keyword evidence="4 5" id="KW-0472">Membrane</keyword>
<dbReference type="PANTHER" id="PTHR47804:SF3">
    <property type="entry name" value="PROTEIN BRE4"/>
    <property type="match status" value="1"/>
</dbReference>
<evidence type="ECO:0000256" key="1">
    <source>
        <dbReference type="ARBA" id="ARBA00004141"/>
    </source>
</evidence>
<evidence type="ECO:0000256" key="5">
    <source>
        <dbReference type="SAM" id="Phobius"/>
    </source>
</evidence>
<dbReference type="EMBL" id="AECZ01000004">
    <property type="protein sequence ID" value="EFL52450.1"/>
    <property type="molecule type" value="Genomic_DNA"/>
</dbReference>
<dbReference type="InterPro" id="IPR052430">
    <property type="entry name" value="IVT-Associated"/>
</dbReference>
<evidence type="ECO:0000256" key="3">
    <source>
        <dbReference type="ARBA" id="ARBA00022989"/>
    </source>
</evidence>
<name>E1JTJ0_SOLFR</name>
<evidence type="ECO:0000313" key="7">
    <source>
        <dbReference type="Proteomes" id="UP000006250"/>
    </source>
</evidence>
<dbReference type="eggNOG" id="COG4129">
    <property type="taxonomic scope" value="Bacteria"/>
</dbReference>
<feature type="transmembrane region" description="Helical" evidence="5">
    <location>
        <begin position="45"/>
        <end position="63"/>
    </location>
</feature>
<sequence>MSASILSPSVKRLVKRLGIRHAGRTAVAAVVTQLVVTALNLPQGYWAVITAVIVMQANIGGSIRAAWARLLGTGVGAAMGIVAVHFGGVTWPALGLAVFATVMVCTAVPFLRESSRVGGITAVIVLLAGHGNLSALTLGLDRFFEIAVGIITALAVSMSFFPSRAGKAVSFGLAKIFQDEAAFFSLMLDGRVQDAYSDRQAFVLKDRIVRTIARCRDLRREANLEGRGGEAAAAHILLLFRAERLFEHLLAMDHIACEWHGEGLHSQLTGELAGLRQSVGAVLSALGAHLRKAEALPDLAALETAVAGAREKLSAMRRERAPAAYGLSEVMHFFSFMHAMLACAAETAEIVGRLRTLERE</sequence>
<evidence type="ECO:0000256" key="2">
    <source>
        <dbReference type="ARBA" id="ARBA00022692"/>
    </source>
</evidence>
<dbReference type="Pfam" id="PF04632">
    <property type="entry name" value="FUSC"/>
    <property type="match status" value="1"/>
</dbReference>
<evidence type="ECO:0000313" key="6">
    <source>
        <dbReference type="EMBL" id="EFL52450.1"/>
    </source>
</evidence>
<protein>
    <recommendedName>
        <fullName evidence="8">Fusaric acid resistance protein conserved region</fullName>
    </recommendedName>
</protein>
<evidence type="ECO:0008006" key="8">
    <source>
        <dbReference type="Google" id="ProtNLM"/>
    </source>
</evidence>
<gene>
    <name evidence="6" type="ORF">DesfrDRAFT_0939</name>
</gene>
<comment type="caution">
    <text evidence="6">The sequence shown here is derived from an EMBL/GenBank/DDBJ whole genome shotgun (WGS) entry which is preliminary data.</text>
</comment>
<feature type="transmembrane region" description="Helical" evidence="5">
    <location>
        <begin position="143"/>
        <end position="161"/>
    </location>
</feature>
<proteinExistence type="predicted"/>
<keyword evidence="7" id="KW-1185">Reference proteome</keyword>
<dbReference type="AlphaFoldDB" id="E1JTJ0"/>
<dbReference type="GO" id="GO:0005886">
    <property type="term" value="C:plasma membrane"/>
    <property type="evidence" value="ECO:0007669"/>
    <property type="project" value="InterPro"/>
</dbReference>
<organism evidence="6 7">
    <name type="scientific">Solidesulfovibrio fructosivorans JJ]</name>
    <dbReference type="NCBI Taxonomy" id="596151"/>
    <lineage>
        <taxon>Bacteria</taxon>
        <taxon>Pseudomonadati</taxon>
        <taxon>Thermodesulfobacteriota</taxon>
        <taxon>Desulfovibrionia</taxon>
        <taxon>Desulfovibrionales</taxon>
        <taxon>Desulfovibrionaceae</taxon>
        <taxon>Solidesulfovibrio</taxon>
    </lineage>
</organism>